<dbReference type="GO" id="GO:0006313">
    <property type="term" value="P:DNA transposition"/>
    <property type="evidence" value="ECO:0007669"/>
    <property type="project" value="InterPro"/>
</dbReference>
<dbReference type="GeneID" id="25259566"/>
<dbReference type="Pfam" id="PF00872">
    <property type="entry name" value="Transposase_mut"/>
    <property type="match status" value="1"/>
</dbReference>
<protein>
    <submittedName>
        <fullName evidence="4">Transposase</fullName>
    </submittedName>
</protein>
<keyword evidence="1" id="KW-0815">Transposition</keyword>
<dbReference type="PANTHER" id="PTHR33217:SF7">
    <property type="entry name" value="TRANSPOSASE FOR INSERTION SEQUENCE ELEMENT IS1081"/>
    <property type="match status" value="1"/>
</dbReference>
<comment type="caution">
    <text evidence="4">The sequence shown here is derived from an EMBL/GenBank/DDBJ whole genome shotgun (WGS) entry which is preliminary data.</text>
</comment>
<evidence type="ECO:0000313" key="4">
    <source>
        <dbReference type="EMBL" id="KGG51548.1"/>
    </source>
</evidence>
<dbReference type="InterPro" id="IPR001207">
    <property type="entry name" value="Transposase_mutator"/>
</dbReference>
<evidence type="ECO:0000256" key="2">
    <source>
        <dbReference type="ARBA" id="ARBA00023125"/>
    </source>
</evidence>
<keyword evidence="5" id="KW-1185">Reference proteome</keyword>
<dbReference type="OrthoDB" id="10060243at2759"/>
<evidence type="ECO:0000256" key="1">
    <source>
        <dbReference type="ARBA" id="ARBA00022578"/>
    </source>
</evidence>
<dbReference type="RefSeq" id="XP_013237984.1">
    <property type="nucleotide sequence ID" value="XM_013382530.1"/>
</dbReference>
<gene>
    <name evidence="4" type="ORF">DI09_323p10</name>
</gene>
<accession>A0A098VR75</accession>
<evidence type="ECO:0000313" key="5">
    <source>
        <dbReference type="Proteomes" id="UP000029725"/>
    </source>
</evidence>
<dbReference type="GO" id="GO:0003677">
    <property type="term" value="F:DNA binding"/>
    <property type="evidence" value="ECO:0007669"/>
    <property type="project" value="UniProtKB-KW"/>
</dbReference>
<name>A0A098VR75_9MICR</name>
<dbReference type="VEuPathDB" id="MicrosporidiaDB:DI09_323p10"/>
<sequence length="392" mass="43749">MAQRTQLDDANSPLHEAYACLLANGLDGAGEALRILVNEASRIERAQHLQATPYERSAQRVDHANGYKSKTVLTRLGEVTFEVPQVRSGGFYPSALERGSRSEQAMNLALAEMYVQGVSTRKVITVLQKLVGPDISISSTQISRCTALLDEGLQAWRTRPLDETPYVILDARYERVRHANQVVDCAVLVAIGITTTGHRRVLGVSVALSEAEVHWRAFLDSLIGRGLRGVKYIASDDHAGLKAARKAMFPGVPWQRCQFHLQHNAQGYVTKLDQRTTVARQIRAIFNAGDAHEAQRLLNVALKDWQGSHPQLAAWAETNLPEGFAVFNLPEGHRVRMRTTNGLERLNKELKRRTRVATLFPNPQSCERLVSALLAEQDEEWMTAKTYLNMKP</sequence>
<organism evidence="4 5">
    <name type="scientific">Mitosporidium daphniae</name>
    <dbReference type="NCBI Taxonomy" id="1485682"/>
    <lineage>
        <taxon>Eukaryota</taxon>
        <taxon>Fungi</taxon>
        <taxon>Fungi incertae sedis</taxon>
        <taxon>Microsporidia</taxon>
        <taxon>Mitosporidium</taxon>
    </lineage>
</organism>
<dbReference type="Proteomes" id="UP000029725">
    <property type="component" value="Unassembled WGS sequence"/>
</dbReference>
<keyword evidence="2" id="KW-0238">DNA-binding</keyword>
<dbReference type="NCBIfam" id="NF033543">
    <property type="entry name" value="transpos_IS256"/>
    <property type="match status" value="1"/>
</dbReference>
<dbReference type="HOGENOM" id="CLU_036805_8_0_1"/>
<dbReference type="PANTHER" id="PTHR33217">
    <property type="entry name" value="TRANSPOSASE FOR INSERTION SEQUENCE ELEMENT IS1081"/>
    <property type="match status" value="1"/>
</dbReference>
<dbReference type="EMBL" id="JMKJ01000248">
    <property type="protein sequence ID" value="KGG51548.1"/>
    <property type="molecule type" value="Genomic_DNA"/>
</dbReference>
<dbReference type="GO" id="GO:0004803">
    <property type="term" value="F:transposase activity"/>
    <property type="evidence" value="ECO:0007669"/>
    <property type="project" value="InterPro"/>
</dbReference>
<evidence type="ECO:0000256" key="3">
    <source>
        <dbReference type="ARBA" id="ARBA00023172"/>
    </source>
</evidence>
<dbReference type="AlphaFoldDB" id="A0A098VR75"/>
<reference evidence="4 5" key="1">
    <citation type="submission" date="2014-04" db="EMBL/GenBank/DDBJ databases">
        <title>A new species of microsporidia sheds light on the evolution of extreme parasitism.</title>
        <authorList>
            <person name="Haag K.L."/>
            <person name="James T.Y."/>
            <person name="Larsson R."/>
            <person name="Schaer T.M."/>
            <person name="Refardt D."/>
            <person name="Pombert J.-F."/>
            <person name="Ebert D."/>
        </authorList>
    </citation>
    <scope>NUCLEOTIDE SEQUENCE [LARGE SCALE GENOMIC DNA]</scope>
    <source>
        <strain evidence="4 5">UGP3</strain>
        <tissue evidence="4">Spores</tissue>
    </source>
</reference>
<keyword evidence="3" id="KW-0233">DNA recombination</keyword>
<proteinExistence type="predicted"/>